<dbReference type="InterPro" id="IPR010840">
    <property type="entry name" value="YqiJ_OB"/>
</dbReference>
<name>A0ABT0AGV7_9SPHN</name>
<evidence type="ECO:0000259" key="3">
    <source>
        <dbReference type="Pfam" id="PF21001"/>
    </source>
</evidence>
<accession>A0ABT0AGV7</accession>
<feature type="transmembrane region" description="Helical" evidence="1">
    <location>
        <begin position="58"/>
        <end position="78"/>
    </location>
</feature>
<comment type="caution">
    <text evidence="4">The sequence shown here is derived from an EMBL/GenBank/DDBJ whole genome shotgun (WGS) entry which is preliminary data.</text>
</comment>
<evidence type="ECO:0000313" key="5">
    <source>
        <dbReference type="Proteomes" id="UP001162802"/>
    </source>
</evidence>
<evidence type="ECO:0000313" key="4">
    <source>
        <dbReference type="EMBL" id="MCJ1962417.1"/>
    </source>
</evidence>
<evidence type="ECO:0000256" key="1">
    <source>
        <dbReference type="SAM" id="Phobius"/>
    </source>
</evidence>
<keyword evidence="1" id="KW-0472">Membrane</keyword>
<proteinExistence type="predicted"/>
<keyword evidence="1" id="KW-0812">Transmembrane</keyword>
<evidence type="ECO:0000259" key="2">
    <source>
        <dbReference type="Pfam" id="PF07290"/>
    </source>
</evidence>
<keyword evidence="1" id="KW-1133">Transmembrane helix</keyword>
<protein>
    <submittedName>
        <fullName evidence="4">YqiJ family protein</fullName>
    </submittedName>
</protein>
<gene>
    <name evidence="4" type="ORF">MTR65_17115</name>
</gene>
<keyword evidence="5" id="KW-1185">Reference proteome</keyword>
<sequence length="204" mass="21407">MLDFLTAGENLPFSAALGVVLVLALVQVFGLADALEGDADADIDLDSGLLSLVGLGRVPFMVWLTVLLSVFGILGLCAQELLSGLTGAAWTPWLVGPATGIAALPVTGGLSRPLARLLPRDETSAIDRSALVGREGEIVVGTARPGSPARAKVLDHFGQVHHVMLEPDNAGQTFVTGERVLIVRREGDLFKAIARGDHYLPRLG</sequence>
<reference evidence="4" key="1">
    <citation type="submission" date="2022-03" db="EMBL/GenBank/DDBJ databases">
        <title>Identification of a novel bacterium isolated from mangrove sediments.</title>
        <authorList>
            <person name="Pan X."/>
        </authorList>
    </citation>
    <scope>NUCLEOTIDE SEQUENCE</scope>
    <source>
        <strain evidence="4">B2637</strain>
    </source>
</reference>
<dbReference type="Pfam" id="PF07290">
    <property type="entry name" value="YqiJ_OB"/>
    <property type="match status" value="1"/>
</dbReference>
<dbReference type="Pfam" id="PF21001">
    <property type="entry name" value="YqiJ_N"/>
    <property type="match status" value="1"/>
</dbReference>
<dbReference type="EMBL" id="JALHAT010000040">
    <property type="protein sequence ID" value="MCJ1962417.1"/>
    <property type="molecule type" value="Genomic_DNA"/>
</dbReference>
<feature type="domain" description="Inner membrane protein YqiJ OB-fold" evidence="2">
    <location>
        <begin position="131"/>
        <end position="193"/>
    </location>
</feature>
<dbReference type="Proteomes" id="UP001162802">
    <property type="component" value="Unassembled WGS sequence"/>
</dbReference>
<dbReference type="RefSeq" id="WP_243802349.1">
    <property type="nucleotide sequence ID" value="NZ_JALHAT010000040.1"/>
</dbReference>
<organism evidence="4 5">
    <name type="scientific">Novosphingobium mangrovi</name>
    <name type="common">ex Hu et al. 2023</name>
    <dbReference type="NCBI Taxonomy" id="2930094"/>
    <lineage>
        <taxon>Bacteria</taxon>
        <taxon>Pseudomonadati</taxon>
        <taxon>Pseudomonadota</taxon>
        <taxon>Alphaproteobacteria</taxon>
        <taxon>Sphingomonadales</taxon>
        <taxon>Sphingomonadaceae</taxon>
        <taxon>Novosphingobium</taxon>
    </lineage>
</organism>
<dbReference type="InterPro" id="IPR048376">
    <property type="entry name" value="YqiJ_N"/>
</dbReference>
<feature type="domain" description="Inner membrane protein YqiJ N-terminal" evidence="3">
    <location>
        <begin position="10"/>
        <end position="107"/>
    </location>
</feature>